<dbReference type="EMBL" id="CP027845">
    <property type="protein sequence ID" value="AVP87576.1"/>
    <property type="molecule type" value="Genomic_DNA"/>
</dbReference>
<evidence type="ECO:0000313" key="2">
    <source>
        <dbReference type="EMBL" id="AVP87576.1"/>
    </source>
</evidence>
<proteinExistence type="predicted"/>
<dbReference type="AlphaFoldDB" id="A0A2P1P8J7"/>
<protein>
    <submittedName>
        <fullName evidence="2">Uncharacterized protein</fullName>
    </submittedName>
</protein>
<dbReference type="KEGG" id="ptc:phytr_6350"/>
<name>A0A2P1P8J7_9RICK</name>
<reference evidence="2 3" key="1">
    <citation type="submission" date="2018-03" db="EMBL/GenBank/DDBJ databases">
        <title>A gene transfer event suggests a long-term partnership between eustigmatophyte algae and a novel lineage of endosymbiotic bacteria.</title>
        <authorList>
            <person name="Yurchenko T."/>
            <person name="Sevcikova T."/>
            <person name="Pribyl P."/>
            <person name="El Karkouri K."/>
            <person name="Klimes V."/>
            <person name="Amaral R."/>
            <person name="Zbrankova V."/>
            <person name="Kim E."/>
            <person name="Raoult D."/>
            <person name="Santos L.M.A."/>
            <person name="Elias M."/>
        </authorList>
    </citation>
    <scope>NUCLEOTIDE SEQUENCE [LARGE SCALE GENOMIC DNA]</scope>
    <source>
        <strain evidence="2">CCALA 838</strain>
    </source>
</reference>
<evidence type="ECO:0000313" key="3">
    <source>
        <dbReference type="Proteomes" id="UP000241762"/>
    </source>
</evidence>
<dbReference type="Proteomes" id="UP000241762">
    <property type="component" value="Chromosome"/>
</dbReference>
<feature type="compositionally biased region" description="Pro residues" evidence="1">
    <location>
        <begin position="98"/>
        <end position="119"/>
    </location>
</feature>
<feature type="region of interest" description="Disordered" evidence="1">
    <location>
        <begin position="91"/>
        <end position="119"/>
    </location>
</feature>
<dbReference type="RefSeq" id="WP_199843759.1">
    <property type="nucleotide sequence ID" value="NZ_CP027845.1"/>
</dbReference>
<gene>
    <name evidence="2" type="ORF">phytr_6350</name>
</gene>
<keyword evidence="3" id="KW-1185">Reference proteome</keyword>
<organism evidence="2 3">
    <name type="scientific">Candidatus Phycorickettsia trachydisci</name>
    <dbReference type="NCBI Taxonomy" id="2115978"/>
    <lineage>
        <taxon>Bacteria</taxon>
        <taxon>Pseudomonadati</taxon>
        <taxon>Pseudomonadota</taxon>
        <taxon>Alphaproteobacteria</taxon>
        <taxon>Rickettsiales</taxon>
        <taxon>Rickettsiaceae</taxon>
        <taxon>Candidatus Phycorickettsia</taxon>
    </lineage>
</organism>
<accession>A0A2P1P8J7</accession>
<sequence length="245" mass="26424">MFLKFLVFTFVLSLNTSFSDEGEFGLREEEANMAHKTLQSIRTNLDDAMRKVEDALYPNLQTYSIQTNLPISSTTILVDFIGYTPGKIPTNSRISLPPGAPPPGAPPPPPGAPPPPPAYRPNPYIARLAVIETGLHVQLKFVSAITGVNDNPVTTAKLPIFEPFYGKRIVMIPIFNVVYDSAGNVTTKDTEISTWECLSDADEGISTSGTTIAEGMRSVVSMGGGNLGACQFISSSNLDTIWANI</sequence>
<evidence type="ECO:0000256" key="1">
    <source>
        <dbReference type="SAM" id="MobiDB-lite"/>
    </source>
</evidence>